<dbReference type="SUPFAM" id="SSF53474">
    <property type="entry name" value="alpha/beta-Hydrolases"/>
    <property type="match status" value="1"/>
</dbReference>
<feature type="chain" id="PRO_5035301357" evidence="7">
    <location>
        <begin position="23"/>
        <end position="1008"/>
    </location>
</feature>
<dbReference type="Pfam" id="PF01607">
    <property type="entry name" value="CBM_14"/>
    <property type="match status" value="2"/>
</dbReference>
<dbReference type="GO" id="GO:0005615">
    <property type="term" value="C:extracellular space"/>
    <property type="evidence" value="ECO:0007669"/>
    <property type="project" value="TreeGrafter"/>
</dbReference>
<dbReference type="InterPro" id="IPR029058">
    <property type="entry name" value="AB_hydrolase_fold"/>
</dbReference>
<evidence type="ECO:0000259" key="9">
    <source>
        <dbReference type="PROSITE" id="PS50940"/>
    </source>
</evidence>
<comment type="subcellular location">
    <subcellularLocation>
        <location evidence="1">Secreted</location>
    </subcellularLocation>
</comment>
<comment type="similarity">
    <text evidence="2 5">Belongs to the AB hydrolase superfamily. Lipase family.</text>
</comment>
<feature type="disulfide bond" evidence="4">
    <location>
        <begin position="483"/>
        <end position="493"/>
    </location>
</feature>
<gene>
    <name evidence="10" type="ORF">DGAL_LOCUS1996</name>
</gene>
<keyword evidence="4" id="KW-0245">EGF-like domain</keyword>
<feature type="domain" description="EGF-like" evidence="8">
    <location>
        <begin position="581"/>
        <end position="612"/>
    </location>
</feature>
<feature type="domain" description="Chitin-binding type-2" evidence="9">
    <location>
        <begin position="734"/>
        <end position="797"/>
    </location>
</feature>
<dbReference type="PROSITE" id="PS50940">
    <property type="entry name" value="CHIT_BIND_II"/>
    <property type="match status" value="2"/>
</dbReference>
<dbReference type="GO" id="GO:0008061">
    <property type="term" value="F:chitin binding"/>
    <property type="evidence" value="ECO:0007669"/>
    <property type="project" value="InterPro"/>
</dbReference>
<evidence type="ECO:0000256" key="4">
    <source>
        <dbReference type="PROSITE-ProRule" id="PRU00076"/>
    </source>
</evidence>
<dbReference type="CDD" id="cd00707">
    <property type="entry name" value="Pancreat_lipase_like"/>
    <property type="match status" value="1"/>
</dbReference>
<keyword evidence="7" id="KW-0732">Signal</keyword>
<dbReference type="Gene3D" id="2.10.25.10">
    <property type="entry name" value="Laminin"/>
    <property type="match status" value="2"/>
</dbReference>
<dbReference type="GO" id="GO:0016042">
    <property type="term" value="P:lipid catabolic process"/>
    <property type="evidence" value="ECO:0007669"/>
    <property type="project" value="TreeGrafter"/>
</dbReference>
<feature type="domain" description="Chitin-binding type-2" evidence="9">
    <location>
        <begin position="379"/>
        <end position="443"/>
    </location>
</feature>
<dbReference type="InterPro" id="IPR013818">
    <property type="entry name" value="Lipase"/>
</dbReference>
<sequence>MIKFYSLIGLLLTLIIVGTTFASEIDETEPYLEDYQREVGNETDLVVYRLFTRKKPLDFQVLRLNDVDSLVSSNYNPNLPTKIYAPGWDNNGSIAYPTRDEYLLRDDCNFIIVYWSDLQTGNTLFILRTTQIAANLTGAFIDFLVENGTPLSNFHLMGHSAGTHLAGGAGAAVTKGRVPRITGLDPAEGRWTFNDTDTRLDITDAEFVDIVHTNGGDISNGEIAFIEPIGHVDFYVNGGHKQPGCQDPDYTCCNHCRAVDLFAESINTEVGFVSLRCDSYEAFQNGSCDGNDKELMGDTVSFNLSLLVLAVPKSAIGLESTKERVERAIHTGEPSSGLKTANKASPYKSNQETSITLTPKIVSTAVRIEKEPTVAIPVPGQCDPARPHSPHPTNCYLFYHCVNRPNGVEQVEKTCNPPTMFNPNTMICDWPKSVIQIRPECGLSNIATQAPVLPPTISSSAALEKASATPIPIKSAPLTKAICSPPCQNLGFCKAPGVCICPEIFEGPQCQFEKSKPCVDKPPTPKNSRIVCNSTACISTCSAGFAFPGGIKEIQLVCNSGNWVQLQQPQNGTVQKVGDCQPVCDPVCENGGRCFPNNVCVCPEEFRGPQCKYPLKNCAPERLNFNGGYNCSIGSALYRCSLKCGANGVFEFPPAPFYTCDFAKAKFTPEPVPQCISESQYAKNLKSKSTSSPQILIEQNSELKGNFQQSLNQETEWYHPTTINPSPSTSIRGPGRCDPARPHSPHPTNCYLFYHCVDGVKGIVYLEKTCHPPTMFNPDTMICDWPESVMRIRPCGTIGPSTSAAATSVISTKETATRKPDTARSCVDGWTDWFTASTPAENTGDFELYEQIVPQGSICPTSQIREIEHQVRFRCNCGVDASLPLIKLPDSATTEKIVQVVPTPKPHVEKVVVTTTTTPATNKKILESCPKGYTWSRCAYICTRLCSTYDVELKRQGRCQTSNDLSCAPGCVEDDETLDRSCLWRDKYTCVPPTECIAAPTQQIVPKG</sequence>
<feature type="signal peptide" evidence="7">
    <location>
        <begin position="1"/>
        <end position="22"/>
    </location>
</feature>
<organism evidence="10 11">
    <name type="scientific">Daphnia galeata</name>
    <dbReference type="NCBI Taxonomy" id="27404"/>
    <lineage>
        <taxon>Eukaryota</taxon>
        <taxon>Metazoa</taxon>
        <taxon>Ecdysozoa</taxon>
        <taxon>Arthropoda</taxon>
        <taxon>Crustacea</taxon>
        <taxon>Branchiopoda</taxon>
        <taxon>Diplostraca</taxon>
        <taxon>Cladocera</taxon>
        <taxon>Anomopoda</taxon>
        <taxon>Daphniidae</taxon>
        <taxon>Daphnia</taxon>
    </lineage>
</organism>
<feature type="disulfide bond" evidence="4">
    <location>
        <begin position="602"/>
        <end position="611"/>
    </location>
</feature>
<dbReference type="PRINTS" id="PR00821">
    <property type="entry name" value="TAGLIPASE"/>
</dbReference>
<evidence type="ECO:0000256" key="6">
    <source>
        <dbReference type="SAM" id="MobiDB-lite"/>
    </source>
</evidence>
<dbReference type="Proteomes" id="UP000789390">
    <property type="component" value="Unassembled WGS sequence"/>
</dbReference>
<protein>
    <submittedName>
        <fullName evidence="10">Uncharacterized protein</fullName>
    </submittedName>
</protein>
<dbReference type="Gene3D" id="3.40.50.1820">
    <property type="entry name" value="alpha/beta hydrolase"/>
    <property type="match status" value="1"/>
</dbReference>
<keyword evidence="3" id="KW-0964">Secreted</keyword>
<dbReference type="GO" id="GO:0016298">
    <property type="term" value="F:lipase activity"/>
    <property type="evidence" value="ECO:0007669"/>
    <property type="project" value="InterPro"/>
</dbReference>
<comment type="caution">
    <text evidence="10">The sequence shown here is derived from an EMBL/GenBank/DDBJ whole genome shotgun (WGS) entry which is preliminary data.</text>
</comment>
<evidence type="ECO:0000256" key="7">
    <source>
        <dbReference type="SAM" id="SignalP"/>
    </source>
</evidence>
<dbReference type="AlphaFoldDB" id="A0A8J2RNQ3"/>
<dbReference type="PANTHER" id="PTHR11610:SF190">
    <property type="entry name" value="VITELLOGENIN-3-LIKE PROTEIN"/>
    <property type="match status" value="1"/>
</dbReference>
<reference evidence="10" key="1">
    <citation type="submission" date="2021-11" db="EMBL/GenBank/DDBJ databases">
        <authorList>
            <person name="Schell T."/>
        </authorList>
    </citation>
    <scope>NUCLEOTIDE SEQUENCE</scope>
    <source>
        <strain evidence="10">M5</strain>
    </source>
</reference>
<dbReference type="InterPro" id="IPR002557">
    <property type="entry name" value="Chitin-bd_dom"/>
</dbReference>
<comment type="caution">
    <text evidence="4">Lacks conserved residue(s) required for the propagation of feature annotation.</text>
</comment>
<keyword evidence="11" id="KW-1185">Reference proteome</keyword>
<dbReference type="SUPFAM" id="SSF57196">
    <property type="entry name" value="EGF/Laminin"/>
    <property type="match status" value="1"/>
</dbReference>
<evidence type="ECO:0000256" key="1">
    <source>
        <dbReference type="ARBA" id="ARBA00004613"/>
    </source>
</evidence>
<feature type="region of interest" description="Disordered" evidence="6">
    <location>
        <begin position="719"/>
        <end position="739"/>
    </location>
</feature>
<dbReference type="InterPro" id="IPR000742">
    <property type="entry name" value="EGF"/>
</dbReference>
<dbReference type="Pfam" id="PF00151">
    <property type="entry name" value="Lipase"/>
    <property type="match status" value="1"/>
</dbReference>
<dbReference type="SMART" id="SM00181">
    <property type="entry name" value="EGF"/>
    <property type="match status" value="2"/>
</dbReference>
<evidence type="ECO:0000256" key="5">
    <source>
        <dbReference type="RuleBase" id="RU004262"/>
    </source>
</evidence>
<feature type="compositionally biased region" description="Polar residues" evidence="6">
    <location>
        <begin position="719"/>
        <end position="731"/>
    </location>
</feature>
<evidence type="ECO:0000256" key="3">
    <source>
        <dbReference type="ARBA" id="ARBA00022525"/>
    </source>
</evidence>
<evidence type="ECO:0000256" key="2">
    <source>
        <dbReference type="ARBA" id="ARBA00010701"/>
    </source>
</evidence>
<dbReference type="SUPFAM" id="SSF57625">
    <property type="entry name" value="Invertebrate chitin-binding proteins"/>
    <property type="match status" value="2"/>
</dbReference>
<evidence type="ECO:0000259" key="8">
    <source>
        <dbReference type="PROSITE" id="PS50026"/>
    </source>
</evidence>
<dbReference type="OrthoDB" id="6262482at2759"/>
<name>A0A8J2RNQ3_9CRUS</name>
<feature type="disulfide bond" evidence="4">
    <location>
        <begin position="584"/>
        <end position="594"/>
    </location>
</feature>
<dbReference type="PROSITE" id="PS50026">
    <property type="entry name" value="EGF_3"/>
    <property type="match status" value="2"/>
</dbReference>
<accession>A0A8J2RNQ3</accession>
<dbReference type="InterPro" id="IPR000734">
    <property type="entry name" value="TAG_lipase"/>
</dbReference>
<dbReference type="PANTHER" id="PTHR11610">
    <property type="entry name" value="LIPASE"/>
    <property type="match status" value="1"/>
</dbReference>
<feature type="disulfide bond" evidence="4">
    <location>
        <begin position="501"/>
        <end position="510"/>
    </location>
</feature>
<proteinExistence type="inferred from homology"/>
<feature type="domain" description="EGF-like" evidence="8">
    <location>
        <begin position="479"/>
        <end position="511"/>
    </location>
</feature>
<keyword evidence="4" id="KW-1015">Disulfide bond</keyword>
<dbReference type="PROSITE" id="PS00022">
    <property type="entry name" value="EGF_1"/>
    <property type="match status" value="2"/>
</dbReference>
<dbReference type="InterPro" id="IPR036508">
    <property type="entry name" value="Chitin-bd_dom_sf"/>
</dbReference>
<evidence type="ECO:0000313" key="11">
    <source>
        <dbReference type="Proteomes" id="UP000789390"/>
    </source>
</evidence>
<dbReference type="InterPro" id="IPR033906">
    <property type="entry name" value="Lipase_N"/>
</dbReference>
<evidence type="ECO:0000313" key="10">
    <source>
        <dbReference type="EMBL" id="CAH0099838.1"/>
    </source>
</evidence>
<dbReference type="Gene3D" id="2.170.140.10">
    <property type="entry name" value="Chitin binding domain"/>
    <property type="match status" value="2"/>
</dbReference>
<dbReference type="EMBL" id="CAKKLH010000025">
    <property type="protein sequence ID" value="CAH0099838.1"/>
    <property type="molecule type" value="Genomic_DNA"/>
</dbReference>
<dbReference type="SMART" id="SM00494">
    <property type="entry name" value="ChtBD2"/>
    <property type="match status" value="2"/>
</dbReference>